<protein>
    <submittedName>
        <fullName evidence="1">Uncharacterized protein</fullName>
    </submittedName>
</protein>
<organism evidence="1 2">
    <name type="scientific">Protea cynaroides</name>
    <dbReference type="NCBI Taxonomy" id="273540"/>
    <lineage>
        <taxon>Eukaryota</taxon>
        <taxon>Viridiplantae</taxon>
        <taxon>Streptophyta</taxon>
        <taxon>Embryophyta</taxon>
        <taxon>Tracheophyta</taxon>
        <taxon>Spermatophyta</taxon>
        <taxon>Magnoliopsida</taxon>
        <taxon>Proteales</taxon>
        <taxon>Proteaceae</taxon>
        <taxon>Protea</taxon>
    </lineage>
</organism>
<comment type="caution">
    <text evidence="1">The sequence shown here is derived from an EMBL/GenBank/DDBJ whole genome shotgun (WGS) entry which is preliminary data.</text>
</comment>
<name>A0A9Q0KHM9_9MAGN</name>
<evidence type="ECO:0000313" key="1">
    <source>
        <dbReference type="EMBL" id="KAJ4970818.1"/>
    </source>
</evidence>
<sequence length="112" mass="12100">MLRLVDLAPSVGVGEMELIPQLNYPLDGNDIVHCFWKLGFVDFLATTSSYVPKDNWPPSFSRKSMALTSLIKAPLTKLAYPSGSFCLEDEAAISKEDSSGSSDGGRGEEVGQ</sequence>
<dbReference type="AlphaFoldDB" id="A0A9Q0KHM9"/>
<reference evidence="1" key="1">
    <citation type="journal article" date="2023" name="Plant J.">
        <title>The genome of the king protea, Protea cynaroides.</title>
        <authorList>
            <person name="Chang J."/>
            <person name="Duong T.A."/>
            <person name="Schoeman C."/>
            <person name="Ma X."/>
            <person name="Roodt D."/>
            <person name="Barker N."/>
            <person name="Li Z."/>
            <person name="Van de Peer Y."/>
            <person name="Mizrachi E."/>
        </authorList>
    </citation>
    <scope>NUCLEOTIDE SEQUENCE</scope>
    <source>
        <tissue evidence="1">Young leaves</tissue>
    </source>
</reference>
<accession>A0A9Q0KHM9</accession>
<keyword evidence="2" id="KW-1185">Reference proteome</keyword>
<proteinExistence type="predicted"/>
<dbReference type="Proteomes" id="UP001141806">
    <property type="component" value="Unassembled WGS sequence"/>
</dbReference>
<evidence type="ECO:0000313" key="2">
    <source>
        <dbReference type="Proteomes" id="UP001141806"/>
    </source>
</evidence>
<dbReference type="EMBL" id="JAMYWD010000005">
    <property type="protein sequence ID" value="KAJ4970818.1"/>
    <property type="molecule type" value="Genomic_DNA"/>
</dbReference>
<gene>
    <name evidence="1" type="ORF">NE237_003917</name>
</gene>